<organism evidence="2 3">
    <name type="scientific">Crotalaria pallida</name>
    <name type="common">Smooth rattlebox</name>
    <name type="synonym">Crotalaria striata</name>
    <dbReference type="NCBI Taxonomy" id="3830"/>
    <lineage>
        <taxon>Eukaryota</taxon>
        <taxon>Viridiplantae</taxon>
        <taxon>Streptophyta</taxon>
        <taxon>Embryophyta</taxon>
        <taxon>Tracheophyta</taxon>
        <taxon>Spermatophyta</taxon>
        <taxon>Magnoliopsida</taxon>
        <taxon>eudicotyledons</taxon>
        <taxon>Gunneridae</taxon>
        <taxon>Pentapetalae</taxon>
        <taxon>rosids</taxon>
        <taxon>fabids</taxon>
        <taxon>Fabales</taxon>
        <taxon>Fabaceae</taxon>
        <taxon>Papilionoideae</taxon>
        <taxon>50 kb inversion clade</taxon>
        <taxon>genistoids sensu lato</taxon>
        <taxon>core genistoids</taxon>
        <taxon>Crotalarieae</taxon>
        <taxon>Crotalaria</taxon>
    </lineage>
</organism>
<name>A0AAN9IVT7_CROPI</name>
<sequence length="196" mass="21353">MDEKVLLDHNDDGGTTFVAVEEEIVPKISKIVDGLVNWCGSNEEIMEVLSAVAADLGDVIDDVNSLAVIPLKGAMTNEVLQINWPTKSSDGNLRTVNLSVKEKEGVCEDPPQLLVQPDSSVSRNELIEPTDPDNEDSHTHKKKAGTWSRRVRNATKGEAASVGDFSGTILDFTSVAPFLILRAVITILYKQKNIAR</sequence>
<protein>
    <submittedName>
        <fullName evidence="2">Uncharacterized protein</fullName>
    </submittedName>
</protein>
<dbReference type="EMBL" id="JAYWIO010000001">
    <property type="protein sequence ID" value="KAK7287382.1"/>
    <property type="molecule type" value="Genomic_DNA"/>
</dbReference>
<feature type="region of interest" description="Disordered" evidence="1">
    <location>
        <begin position="119"/>
        <end position="147"/>
    </location>
</feature>
<keyword evidence="3" id="KW-1185">Reference proteome</keyword>
<reference evidence="2 3" key="1">
    <citation type="submission" date="2024-01" db="EMBL/GenBank/DDBJ databases">
        <title>The genomes of 5 underutilized Papilionoideae crops provide insights into root nodulation and disease resistanc.</title>
        <authorList>
            <person name="Yuan L."/>
        </authorList>
    </citation>
    <scope>NUCLEOTIDE SEQUENCE [LARGE SCALE GENOMIC DNA]</scope>
    <source>
        <strain evidence="2">ZHUSHIDOU_FW_LH</strain>
        <tissue evidence="2">Leaf</tissue>
    </source>
</reference>
<evidence type="ECO:0000256" key="1">
    <source>
        <dbReference type="SAM" id="MobiDB-lite"/>
    </source>
</evidence>
<gene>
    <name evidence="2" type="ORF">RIF29_00655</name>
</gene>
<dbReference type="Proteomes" id="UP001372338">
    <property type="component" value="Unassembled WGS sequence"/>
</dbReference>
<proteinExistence type="predicted"/>
<comment type="caution">
    <text evidence="2">The sequence shown here is derived from an EMBL/GenBank/DDBJ whole genome shotgun (WGS) entry which is preliminary data.</text>
</comment>
<evidence type="ECO:0000313" key="3">
    <source>
        <dbReference type="Proteomes" id="UP001372338"/>
    </source>
</evidence>
<evidence type="ECO:0000313" key="2">
    <source>
        <dbReference type="EMBL" id="KAK7287382.1"/>
    </source>
</evidence>
<dbReference type="AlphaFoldDB" id="A0AAN9IVT7"/>
<accession>A0AAN9IVT7</accession>